<name>A0A7X5TTC0_9MICO</name>
<gene>
    <name evidence="1" type="ORF">FHX76_000390</name>
</gene>
<organism evidence="1 2">
    <name type="scientific">Lysinibacter cavernae</name>
    <dbReference type="NCBI Taxonomy" id="1640652"/>
    <lineage>
        <taxon>Bacteria</taxon>
        <taxon>Bacillati</taxon>
        <taxon>Actinomycetota</taxon>
        <taxon>Actinomycetes</taxon>
        <taxon>Micrococcales</taxon>
        <taxon>Microbacteriaceae</taxon>
        <taxon>Lysinibacter</taxon>
    </lineage>
</organism>
<proteinExistence type="predicted"/>
<accession>A0A7X5TTC0</accession>
<dbReference type="AlphaFoldDB" id="A0A7X5TTC0"/>
<dbReference type="EMBL" id="JAAMOX010000001">
    <property type="protein sequence ID" value="NIH52522.1"/>
    <property type="molecule type" value="Genomic_DNA"/>
</dbReference>
<protein>
    <submittedName>
        <fullName evidence="1">Uncharacterized protein</fullName>
    </submittedName>
</protein>
<reference evidence="1 2" key="1">
    <citation type="submission" date="2020-02" db="EMBL/GenBank/DDBJ databases">
        <title>Sequencing the genomes of 1000 actinobacteria strains.</title>
        <authorList>
            <person name="Klenk H.-P."/>
        </authorList>
    </citation>
    <scope>NUCLEOTIDE SEQUENCE [LARGE SCALE GENOMIC DNA]</scope>
    <source>
        <strain evidence="1 2">DSM 27960</strain>
    </source>
</reference>
<keyword evidence="2" id="KW-1185">Reference proteome</keyword>
<evidence type="ECO:0000313" key="2">
    <source>
        <dbReference type="Proteomes" id="UP000541033"/>
    </source>
</evidence>
<evidence type="ECO:0000313" key="1">
    <source>
        <dbReference type="EMBL" id="NIH52522.1"/>
    </source>
</evidence>
<dbReference type="Proteomes" id="UP000541033">
    <property type="component" value="Unassembled WGS sequence"/>
</dbReference>
<dbReference type="RefSeq" id="WP_167147196.1">
    <property type="nucleotide sequence ID" value="NZ_JAAMOX010000001.1"/>
</dbReference>
<sequence length="112" mass="13033">MGMFVVREELSARHVGLFARVRVDGRTEVIDRIVSIEHQVSIVEGETVTGIRFRDIQSTRNFWVEGDTVELLDPIPGEPTWAEVSISELIEERDRLLAELLEERTRNHHQRR</sequence>
<comment type="caution">
    <text evidence="1">The sequence shown here is derived from an EMBL/GenBank/DDBJ whole genome shotgun (WGS) entry which is preliminary data.</text>
</comment>